<name>A0A0J7Z7L4_STRVR</name>
<dbReference type="PATRIC" id="fig|1938.3.peg.5254"/>
<evidence type="ECO:0000313" key="2">
    <source>
        <dbReference type="EMBL" id="KMS71168.1"/>
    </source>
</evidence>
<organism evidence="2 3">
    <name type="scientific">Streptomyces viridochromogenes</name>
    <dbReference type="NCBI Taxonomy" id="1938"/>
    <lineage>
        <taxon>Bacteria</taxon>
        <taxon>Bacillati</taxon>
        <taxon>Actinomycetota</taxon>
        <taxon>Actinomycetes</taxon>
        <taxon>Kitasatosporales</taxon>
        <taxon>Streptomycetaceae</taxon>
        <taxon>Streptomyces</taxon>
    </lineage>
</organism>
<sequence length="161" mass="16825">MPHTLGGVQPGGERLAVTVVLDRAVEGVGVRVEPSADRPERLVGAEPRLGGEDLRDPPVQPVEHDPRPGQGVTLVPRHSGGPELGERDDHQIQPGRAVAGEATEVRRRAVREDDVQIVVGVLGGHAVVGPRALEDEADDGGVGRGECDERVVGGGLLRGHA</sequence>
<accession>A0A0J7Z7L4</accession>
<reference evidence="2 3" key="1">
    <citation type="submission" date="2015-06" db="EMBL/GenBank/DDBJ databases">
        <authorList>
            <person name="Ju K.-S."/>
            <person name="Doroghazi J.R."/>
            <person name="Metcalf W.W."/>
        </authorList>
    </citation>
    <scope>NUCLEOTIDE SEQUENCE [LARGE SCALE GENOMIC DNA]</scope>
    <source>
        <strain evidence="2 3">NRRL 3414</strain>
    </source>
</reference>
<protein>
    <submittedName>
        <fullName evidence="2">Uncharacterized protein</fullName>
    </submittedName>
</protein>
<feature type="region of interest" description="Disordered" evidence="1">
    <location>
        <begin position="30"/>
        <end position="105"/>
    </location>
</feature>
<dbReference type="AlphaFoldDB" id="A0A0J7Z7L4"/>
<dbReference type="EMBL" id="LFNT01000039">
    <property type="protein sequence ID" value="KMS71168.1"/>
    <property type="molecule type" value="Genomic_DNA"/>
</dbReference>
<feature type="compositionally biased region" description="Basic and acidic residues" evidence="1">
    <location>
        <begin position="34"/>
        <end position="67"/>
    </location>
</feature>
<feature type="region of interest" description="Disordered" evidence="1">
    <location>
        <begin position="135"/>
        <end position="161"/>
    </location>
</feature>
<dbReference type="Proteomes" id="UP000037432">
    <property type="component" value="Unassembled WGS sequence"/>
</dbReference>
<gene>
    <name evidence="2" type="ORF">ACM01_28310</name>
</gene>
<evidence type="ECO:0000313" key="3">
    <source>
        <dbReference type="Proteomes" id="UP000037432"/>
    </source>
</evidence>
<comment type="caution">
    <text evidence="2">The sequence shown here is derived from an EMBL/GenBank/DDBJ whole genome shotgun (WGS) entry which is preliminary data.</text>
</comment>
<feature type="compositionally biased region" description="Gly residues" evidence="1">
    <location>
        <begin position="152"/>
        <end position="161"/>
    </location>
</feature>
<evidence type="ECO:0000256" key="1">
    <source>
        <dbReference type="SAM" id="MobiDB-lite"/>
    </source>
</evidence>
<proteinExistence type="predicted"/>